<evidence type="ECO:0000256" key="12">
    <source>
        <dbReference type="ARBA" id="ARBA00038416"/>
    </source>
</evidence>
<comment type="subunit">
    <text evidence="3">The complex is composed of two ATP-binding proteins (GsiA), two transmembrane proteins (GsiC and GsiD) and a solute-binding protein (GsiB).</text>
</comment>
<dbReference type="GO" id="GO:0016887">
    <property type="term" value="F:ATP hydrolysis activity"/>
    <property type="evidence" value="ECO:0007669"/>
    <property type="project" value="InterPro"/>
</dbReference>
<dbReference type="EC" id="7.4.2.10" evidence="13"/>
<reference evidence="17 18" key="1">
    <citation type="submission" date="2019-01" db="EMBL/GenBank/DDBJ databases">
        <title>The draft genome of Rhizobium sp. 24NR.</title>
        <authorList>
            <person name="Liu L."/>
            <person name="Liang L."/>
            <person name="Shi S."/>
            <person name="Xu L."/>
            <person name="Wang X."/>
            <person name="Li L."/>
            <person name="Zhang X."/>
        </authorList>
    </citation>
    <scope>NUCLEOTIDE SEQUENCE [LARGE SCALE GENOMIC DNA]</scope>
    <source>
        <strain evidence="17 18">24NR</strain>
    </source>
</reference>
<dbReference type="PROSITE" id="PS00211">
    <property type="entry name" value="ABC_TRANSPORTER_1"/>
    <property type="match status" value="1"/>
</dbReference>
<dbReference type="InterPro" id="IPR027417">
    <property type="entry name" value="P-loop_NTPase"/>
</dbReference>
<dbReference type="GO" id="GO:0055085">
    <property type="term" value="P:transmembrane transport"/>
    <property type="evidence" value="ECO:0007669"/>
    <property type="project" value="UniProtKB-ARBA"/>
</dbReference>
<dbReference type="PROSITE" id="PS50893">
    <property type="entry name" value="ABC_TRANSPORTER_2"/>
    <property type="match status" value="1"/>
</dbReference>
<dbReference type="CDD" id="cd03257">
    <property type="entry name" value="ABC_NikE_OppD_transporters"/>
    <property type="match status" value="1"/>
</dbReference>
<evidence type="ECO:0000256" key="5">
    <source>
        <dbReference type="ARBA" id="ARBA00022475"/>
    </source>
</evidence>
<dbReference type="PANTHER" id="PTHR43776">
    <property type="entry name" value="TRANSPORT ATP-BINDING PROTEIN"/>
    <property type="match status" value="1"/>
</dbReference>
<dbReference type="PANTHER" id="PTHR43776:SF15">
    <property type="entry name" value="GLUTATHIONE IMPORT ATP-BINDING PROTEIN GSIA"/>
    <property type="match status" value="1"/>
</dbReference>
<comment type="catalytic activity">
    <reaction evidence="15">
        <text>glutathione(out) + ATP + H2O = glutathione(in) + ADP + phosphate + H(+)</text>
        <dbReference type="Rhea" id="RHEA:29791"/>
        <dbReference type="ChEBI" id="CHEBI:15377"/>
        <dbReference type="ChEBI" id="CHEBI:15378"/>
        <dbReference type="ChEBI" id="CHEBI:30616"/>
        <dbReference type="ChEBI" id="CHEBI:43474"/>
        <dbReference type="ChEBI" id="CHEBI:57925"/>
        <dbReference type="ChEBI" id="CHEBI:456216"/>
        <dbReference type="EC" id="7.4.2.10"/>
    </reaction>
</comment>
<evidence type="ECO:0000256" key="8">
    <source>
        <dbReference type="ARBA" id="ARBA00022840"/>
    </source>
</evidence>
<feature type="domain" description="ABC transporter" evidence="16">
    <location>
        <begin position="2"/>
        <end position="239"/>
    </location>
</feature>
<evidence type="ECO:0000256" key="11">
    <source>
        <dbReference type="ARBA" id="ARBA00037530"/>
    </source>
</evidence>
<dbReference type="AlphaFoldDB" id="A0A444LM24"/>
<dbReference type="Pfam" id="PF00005">
    <property type="entry name" value="ABC_tran"/>
    <property type="match status" value="1"/>
</dbReference>
<evidence type="ECO:0000256" key="7">
    <source>
        <dbReference type="ARBA" id="ARBA00022741"/>
    </source>
</evidence>
<evidence type="ECO:0000256" key="6">
    <source>
        <dbReference type="ARBA" id="ARBA00022519"/>
    </source>
</evidence>
<keyword evidence="7" id="KW-0547">Nucleotide-binding</keyword>
<accession>A0A444LM24</accession>
<dbReference type="SMART" id="SM00382">
    <property type="entry name" value="AAA"/>
    <property type="match status" value="1"/>
</dbReference>
<evidence type="ECO:0000256" key="15">
    <source>
        <dbReference type="ARBA" id="ARBA00047640"/>
    </source>
</evidence>
<dbReference type="EMBL" id="SBIP01000001">
    <property type="protein sequence ID" value="RWX81374.1"/>
    <property type="molecule type" value="Genomic_DNA"/>
</dbReference>
<dbReference type="OrthoDB" id="9802264at2"/>
<keyword evidence="6" id="KW-0997">Cell inner membrane</keyword>
<proteinExistence type="inferred from homology"/>
<evidence type="ECO:0000313" key="17">
    <source>
        <dbReference type="EMBL" id="RWX81374.1"/>
    </source>
</evidence>
<evidence type="ECO:0000313" key="18">
    <source>
        <dbReference type="Proteomes" id="UP000287687"/>
    </source>
</evidence>
<dbReference type="InterPro" id="IPR003593">
    <property type="entry name" value="AAA+_ATPase"/>
</dbReference>
<evidence type="ECO:0000256" key="9">
    <source>
        <dbReference type="ARBA" id="ARBA00022967"/>
    </source>
</evidence>
<evidence type="ECO:0000256" key="4">
    <source>
        <dbReference type="ARBA" id="ARBA00022448"/>
    </source>
</evidence>
<sequence>MIDVQNLELSFGRGHHRVQPLAGLSFSVAEGETYGIVGESGCGKSSLLRCIGGLETAWTGKVEIAGRPAPQVRKGADCRTVQMVFQDPYGTLHPRHTIGLALSEPLRAQGMERSTAKIADALRAVGLSPSFAERFPHQLSGGQRQRVAIARALILKPDVVLLDEPTSALDVSVQAEILNLLADLRKEMGLTYILVSHDLAVVAHMCSRVAVMQSGKVLEELTATDLRHGRATHEYTFELIASSKLDIAA</sequence>
<evidence type="ECO:0000256" key="14">
    <source>
        <dbReference type="ARBA" id="ARBA00041187"/>
    </source>
</evidence>
<dbReference type="SUPFAM" id="SSF52540">
    <property type="entry name" value="P-loop containing nucleoside triphosphate hydrolases"/>
    <property type="match status" value="1"/>
</dbReference>
<keyword evidence="9" id="KW-1278">Translocase</keyword>
<evidence type="ECO:0000256" key="1">
    <source>
        <dbReference type="ARBA" id="ARBA00004170"/>
    </source>
</evidence>
<dbReference type="InterPro" id="IPR050319">
    <property type="entry name" value="ABC_transp_ATP-bind"/>
</dbReference>
<protein>
    <recommendedName>
        <fullName evidence="14">Glutathione import ATP-binding protein GsiA</fullName>
        <ecNumber evidence="13">7.4.2.10</ecNumber>
    </recommendedName>
</protein>
<name>A0A444LM24_9HYPH</name>
<dbReference type="RefSeq" id="WP_128441199.1">
    <property type="nucleotide sequence ID" value="NZ_SBIP01000001.1"/>
</dbReference>
<dbReference type="GO" id="GO:0005886">
    <property type="term" value="C:plasma membrane"/>
    <property type="evidence" value="ECO:0007669"/>
    <property type="project" value="UniProtKB-SubCell"/>
</dbReference>
<dbReference type="Proteomes" id="UP000287687">
    <property type="component" value="Unassembled WGS sequence"/>
</dbReference>
<dbReference type="Gene3D" id="3.40.50.300">
    <property type="entry name" value="P-loop containing nucleotide triphosphate hydrolases"/>
    <property type="match status" value="1"/>
</dbReference>
<dbReference type="InterPro" id="IPR017871">
    <property type="entry name" value="ABC_transporter-like_CS"/>
</dbReference>
<gene>
    <name evidence="17" type="ORF">EPK99_03445</name>
</gene>
<dbReference type="GO" id="GO:0005524">
    <property type="term" value="F:ATP binding"/>
    <property type="evidence" value="ECO:0007669"/>
    <property type="project" value="UniProtKB-KW"/>
</dbReference>
<comment type="subcellular location">
    <subcellularLocation>
        <location evidence="2">Cell inner membrane</location>
    </subcellularLocation>
    <subcellularLocation>
        <location evidence="1">Membrane</location>
        <topology evidence="1">Peripheral membrane protein</topology>
    </subcellularLocation>
</comment>
<keyword evidence="5" id="KW-1003">Cell membrane</keyword>
<comment type="caution">
    <text evidence="17">The sequence shown here is derived from an EMBL/GenBank/DDBJ whole genome shotgun (WGS) entry which is preliminary data.</text>
</comment>
<keyword evidence="18" id="KW-1185">Reference proteome</keyword>
<evidence type="ECO:0000256" key="2">
    <source>
        <dbReference type="ARBA" id="ARBA00004533"/>
    </source>
</evidence>
<organism evidence="17 18">
    <name type="scientific">Neorhizobium lilium</name>
    <dbReference type="NCBI Taxonomy" id="2503024"/>
    <lineage>
        <taxon>Bacteria</taxon>
        <taxon>Pseudomonadati</taxon>
        <taxon>Pseudomonadota</taxon>
        <taxon>Alphaproteobacteria</taxon>
        <taxon>Hyphomicrobiales</taxon>
        <taxon>Rhizobiaceae</taxon>
        <taxon>Rhizobium/Agrobacterium group</taxon>
        <taxon>Neorhizobium</taxon>
    </lineage>
</organism>
<evidence type="ECO:0000256" key="10">
    <source>
        <dbReference type="ARBA" id="ARBA00023136"/>
    </source>
</evidence>
<dbReference type="InterPro" id="IPR003439">
    <property type="entry name" value="ABC_transporter-like_ATP-bd"/>
</dbReference>
<keyword evidence="8 17" id="KW-0067">ATP-binding</keyword>
<evidence type="ECO:0000259" key="16">
    <source>
        <dbReference type="PROSITE" id="PS50893"/>
    </source>
</evidence>
<keyword evidence="4" id="KW-0813">Transport</keyword>
<evidence type="ECO:0000256" key="13">
    <source>
        <dbReference type="ARBA" id="ARBA00039050"/>
    </source>
</evidence>
<keyword evidence="10" id="KW-0472">Membrane</keyword>
<comment type="function">
    <text evidence="11">Part of the ABC transporter complex GsiABCD involved in glutathione import. Responsible for energy coupling to the transport system.</text>
</comment>
<evidence type="ECO:0000256" key="3">
    <source>
        <dbReference type="ARBA" id="ARBA00011469"/>
    </source>
</evidence>
<comment type="similarity">
    <text evidence="12">Belongs to the ABC transporter superfamily. Glutathione importer (TC 3.A.1.5.11) family.</text>
</comment>